<dbReference type="RefSeq" id="WP_186911790.1">
    <property type="nucleotide sequence ID" value="NZ_JACOFV010000005.1"/>
</dbReference>
<dbReference type="SUPFAM" id="SSF48008">
    <property type="entry name" value="GntR ligand-binding domain-like"/>
    <property type="match status" value="1"/>
</dbReference>
<evidence type="ECO:0000256" key="3">
    <source>
        <dbReference type="ARBA" id="ARBA00023163"/>
    </source>
</evidence>
<sequence>MQKTTKPTALIQQASLSTLAQIEIERMILAGEISAGTKLNEASLAEMLGVSRGPVREAFRSLEETGLVRQEKNCGVYVRQISIEEADDIYEIREALDELVGRKLAKTITPVQLKELRGMVDKMEKLAEKKNVSSYSLLNLEFHDVLVKMTGNEKLLTTYRRLVKELNLYRRNSLEQQGTLPISIHEHREIVELIAAGNADAAGNMMRQHVIDSRQRMHKSHQAINVVN</sequence>
<dbReference type="PANTHER" id="PTHR43537:SF24">
    <property type="entry name" value="GLUCONATE OPERON TRANSCRIPTIONAL REPRESSOR"/>
    <property type="match status" value="1"/>
</dbReference>
<dbReference type="InterPro" id="IPR036388">
    <property type="entry name" value="WH-like_DNA-bd_sf"/>
</dbReference>
<proteinExistence type="predicted"/>
<keyword evidence="1" id="KW-0805">Transcription regulation</keyword>
<protein>
    <submittedName>
        <fullName evidence="5">Phosphonate utilization associated transcriptional regulator</fullName>
    </submittedName>
</protein>
<dbReference type="SMART" id="SM00345">
    <property type="entry name" value="HTH_GNTR"/>
    <property type="match status" value="1"/>
</dbReference>
<dbReference type="GO" id="GO:0003700">
    <property type="term" value="F:DNA-binding transcription factor activity"/>
    <property type="evidence" value="ECO:0007669"/>
    <property type="project" value="InterPro"/>
</dbReference>
<dbReference type="NCBIfam" id="TIGR03338">
    <property type="entry name" value="phnR_burk"/>
    <property type="match status" value="1"/>
</dbReference>
<dbReference type="PRINTS" id="PR00035">
    <property type="entry name" value="HTHGNTR"/>
</dbReference>
<keyword evidence="2" id="KW-0238">DNA-binding</keyword>
<reference evidence="5" key="1">
    <citation type="submission" date="2020-08" db="EMBL/GenBank/DDBJ databases">
        <title>Novel species isolated from subtropical streams in China.</title>
        <authorList>
            <person name="Lu H."/>
        </authorList>
    </citation>
    <scope>NUCLEOTIDE SEQUENCE</scope>
    <source>
        <strain evidence="5">KACC 12607</strain>
    </source>
</reference>
<dbReference type="Proteomes" id="UP000634011">
    <property type="component" value="Unassembled WGS sequence"/>
</dbReference>
<evidence type="ECO:0000256" key="1">
    <source>
        <dbReference type="ARBA" id="ARBA00023015"/>
    </source>
</evidence>
<dbReference type="Gene3D" id="1.10.10.10">
    <property type="entry name" value="Winged helix-like DNA-binding domain superfamily/Winged helix DNA-binding domain"/>
    <property type="match status" value="1"/>
</dbReference>
<evidence type="ECO:0000256" key="2">
    <source>
        <dbReference type="ARBA" id="ARBA00023125"/>
    </source>
</evidence>
<dbReference type="InterPro" id="IPR036390">
    <property type="entry name" value="WH_DNA-bd_sf"/>
</dbReference>
<dbReference type="SUPFAM" id="SSF46785">
    <property type="entry name" value="Winged helix' DNA-binding domain"/>
    <property type="match status" value="1"/>
</dbReference>
<evidence type="ECO:0000313" key="6">
    <source>
        <dbReference type="Proteomes" id="UP000634011"/>
    </source>
</evidence>
<accession>A0A923HNH1</accession>
<evidence type="ECO:0000313" key="5">
    <source>
        <dbReference type="EMBL" id="MBC3861863.1"/>
    </source>
</evidence>
<dbReference type="CDD" id="cd07377">
    <property type="entry name" value="WHTH_GntR"/>
    <property type="match status" value="1"/>
</dbReference>
<evidence type="ECO:0000259" key="4">
    <source>
        <dbReference type="PROSITE" id="PS50949"/>
    </source>
</evidence>
<gene>
    <name evidence="5" type="ORF">H8K32_07110</name>
</gene>
<dbReference type="EMBL" id="JACOFV010000005">
    <property type="protein sequence ID" value="MBC3861863.1"/>
    <property type="molecule type" value="Genomic_DNA"/>
</dbReference>
<dbReference type="Pfam" id="PF00392">
    <property type="entry name" value="GntR"/>
    <property type="match status" value="1"/>
</dbReference>
<dbReference type="AlphaFoldDB" id="A0A923HNH1"/>
<dbReference type="Pfam" id="PF07729">
    <property type="entry name" value="FCD"/>
    <property type="match status" value="1"/>
</dbReference>
<keyword evidence="6" id="KW-1185">Reference proteome</keyword>
<comment type="caution">
    <text evidence="5">The sequence shown here is derived from an EMBL/GenBank/DDBJ whole genome shotgun (WGS) entry which is preliminary data.</text>
</comment>
<organism evidence="5 6">
    <name type="scientific">Undibacterium jejuense</name>
    <dbReference type="NCBI Taxonomy" id="1344949"/>
    <lineage>
        <taxon>Bacteria</taxon>
        <taxon>Pseudomonadati</taxon>
        <taxon>Pseudomonadota</taxon>
        <taxon>Betaproteobacteria</taxon>
        <taxon>Burkholderiales</taxon>
        <taxon>Oxalobacteraceae</taxon>
        <taxon>Undibacterium</taxon>
    </lineage>
</organism>
<dbReference type="PANTHER" id="PTHR43537">
    <property type="entry name" value="TRANSCRIPTIONAL REGULATOR, GNTR FAMILY"/>
    <property type="match status" value="1"/>
</dbReference>
<dbReference type="InterPro" id="IPR008920">
    <property type="entry name" value="TF_FadR/GntR_C"/>
</dbReference>
<dbReference type="InterPro" id="IPR011711">
    <property type="entry name" value="GntR_C"/>
</dbReference>
<dbReference type="InterPro" id="IPR017723">
    <property type="entry name" value="Tscrpt_reg_AEP_util-assoc"/>
</dbReference>
<dbReference type="GO" id="GO:0003677">
    <property type="term" value="F:DNA binding"/>
    <property type="evidence" value="ECO:0007669"/>
    <property type="project" value="UniProtKB-KW"/>
</dbReference>
<dbReference type="PROSITE" id="PS50949">
    <property type="entry name" value="HTH_GNTR"/>
    <property type="match status" value="1"/>
</dbReference>
<dbReference type="SMART" id="SM00895">
    <property type="entry name" value="FCD"/>
    <property type="match status" value="1"/>
</dbReference>
<keyword evidence="3" id="KW-0804">Transcription</keyword>
<dbReference type="InterPro" id="IPR000524">
    <property type="entry name" value="Tscrpt_reg_HTH_GntR"/>
</dbReference>
<dbReference type="Gene3D" id="1.20.120.530">
    <property type="entry name" value="GntR ligand-binding domain-like"/>
    <property type="match status" value="1"/>
</dbReference>
<name>A0A923HNH1_9BURK</name>
<feature type="domain" description="HTH gntR-type" evidence="4">
    <location>
        <begin position="14"/>
        <end position="81"/>
    </location>
</feature>